<evidence type="ECO:0000313" key="4">
    <source>
        <dbReference type="Proteomes" id="UP001153069"/>
    </source>
</evidence>
<evidence type="ECO:0000313" key="3">
    <source>
        <dbReference type="EMBL" id="CAB9518420.1"/>
    </source>
</evidence>
<dbReference type="InterPro" id="IPR049227">
    <property type="entry name" value="DUF6824"/>
</dbReference>
<organism evidence="3 4">
    <name type="scientific">Seminavis robusta</name>
    <dbReference type="NCBI Taxonomy" id="568900"/>
    <lineage>
        <taxon>Eukaryota</taxon>
        <taxon>Sar</taxon>
        <taxon>Stramenopiles</taxon>
        <taxon>Ochrophyta</taxon>
        <taxon>Bacillariophyta</taxon>
        <taxon>Bacillariophyceae</taxon>
        <taxon>Bacillariophycidae</taxon>
        <taxon>Naviculales</taxon>
        <taxon>Naviculaceae</taxon>
        <taxon>Seminavis</taxon>
    </lineage>
</organism>
<comment type="caution">
    <text evidence="3">The sequence shown here is derived from an EMBL/GenBank/DDBJ whole genome shotgun (WGS) entry which is preliminary data.</text>
</comment>
<accession>A0A9N8EH81</accession>
<feature type="domain" description="DUF6824" evidence="2">
    <location>
        <begin position="30"/>
        <end position="119"/>
    </location>
</feature>
<dbReference type="Pfam" id="PF20710">
    <property type="entry name" value="DUF6824"/>
    <property type="match status" value="1"/>
</dbReference>
<feature type="region of interest" description="Disordered" evidence="1">
    <location>
        <begin position="264"/>
        <end position="303"/>
    </location>
</feature>
<feature type="compositionally biased region" description="Basic and acidic residues" evidence="1">
    <location>
        <begin position="278"/>
        <end position="303"/>
    </location>
</feature>
<evidence type="ECO:0000256" key="1">
    <source>
        <dbReference type="SAM" id="MobiDB-lite"/>
    </source>
</evidence>
<sequence>MEDRERISPCLSPPTLRIPISGIRRPGNNDVMFGRGGDTNYHEGNHRFRALIATHYKERYRNAKTREEKSIIGQEVVIHWRSSDPPGRFLTRTDASLGSNSLWHDVGDEMAFRKAIKILGEKTKRQRKSPPTRTHNQTSEYMEPARSQSFLPLAIATAGTSQSRRELESSGEVLSTAQGTSRSTSNPDAATTMSFQQSVQEPILPSTHASGRIQDSDETLDDVVGKFCFIQGPRGQLLLGDGSWTIERIAATVPNAASLTAMFDSEGASNGTGAREVSQAKEEQTEKWTEAENGQKRDRKDNK</sequence>
<dbReference type="AlphaFoldDB" id="A0A9N8EH81"/>
<feature type="region of interest" description="Disordered" evidence="1">
    <location>
        <begin position="161"/>
        <end position="197"/>
    </location>
</feature>
<reference evidence="3" key="1">
    <citation type="submission" date="2020-06" db="EMBL/GenBank/DDBJ databases">
        <authorList>
            <consortium name="Plant Systems Biology data submission"/>
        </authorList>
    </citation>
    <scope>NUCLEOTIDE SEQUENCE</scope>
    <source>
        <strain evidence="3">D6</strain>
    </source>
</reference>
<feature type="region of interest" description="Disordered" evidence="1">
    <location>
        <begin position="119"/>
        <end position="146"/>
    </location>
</feature>
<feature type="compositionally biased region" description="Polar residues" evidence="1">
    <location>
        <begin position="131"/>
        <end position="146"/>
    </location>
</feature>
<name>A0A9N8EH81_9STRA</name>
<protein>
    <recommendedName>
        <fullName evidence="2">DUF6824 domain-containing protein</fullName>
    </recommendedName>
</protein>
<proteinExistence type="predicted"/>
<keyword evidence="4" id="KW-1185">Reference proteome</keyword>
<evidence type="ECO:0000259" key="2">
    <source>
        <dbReference type="Pfam" id="PF20710"/>
    </source>
</evidence>
<dbReference type="Proteomes" id="UP001153069">
    <property type="component" value="Unassembled WGS sequence"/>
</dbReference>
<feature type="compositionally biased region" description="Polar residues" evidence="1">
    <location>
        <begin position="172"/>
        <end position="197"/>
    </location>
</feature>
<dbReference type="EMBL" id="CAICTM010000931">
    <property type="protein sequence ID" value="CAB9518420.1"/>
    <property type="molecule type" value="Genomic_DNA"/>
</dbReference>
<gene>
    <name evidence="3" type="ORF">SEMRO_933_G221730.1</name>
</gene>